<evidence type="ECO:0000313" key="1">
    <source>
        <dbReference type="EMBL" id="ABK77062.1"/>
    </source>
</evidence>
<evidence type="ECO:0000313" key="2">
    <source>
        <dbReference type="Proteomes" id="UP000000758"/>
    </source>
</evidence>
<sequence length="86" mass="9416">MAPFMRSAKPRTGLPCHLFFGTAKACKQPHGAPRLCGGISPDRREPAASDSIVAGVQKMHALQRRPVLYSMKRVIICLCPRDNGRS</sequence>
<keyword evidence="2" id="KW-1185">Reference proteome</keyword>
<accession>A0RUP5</accession>
<dbReference type="STRING" id="414004.CENSYa_0427"/>
<dbReference type="HOGENOM" id="CLU_2490293_0_0_2"/>
<gene>
    <name evidence="1" type="ordered locus">CENSYa_0427</name>
</gene>
<reference evidence="1 2" key="1">
    <citation type="journal article" date="2006" name="Proc. Natl. Acad. Sci. U.S.A.">
        <title>Genomic analysis of the uncultivated marine crenarchaeote Cenarchaeum symbiosum.</title>
        <authorList>
            <person name="Hallam S.J."/>
            <person name="Konstantinidis K.T."/>
            <person name="Putnam N."/>
            <person name="Schleper C."/>
            <person name="Watanabe Y."/>
            <person name="Sugahara J."/>
            <person name="Preston C."/>
            <person name="de la Torre J."/>
            <person name="Richardson P.M."/>
            <person name="DeLong E.F."/>
        </authorList>
    </citation>
    <scope>NUCLEOTIDE SEQUENCE [LARGE SCALE GENOMIC DNA]</scope>
    <source>
        <strain evidence="2">A</strain>
    </source>
</reference>
<protein>
    <submittedName>
        <fullName evidence="1">Uncharacterized protein</fullName>
    </submittedName>
</protein>
<dbReference type="AlphaFoldDB" id="A0RUP5"/>
<dbReference type="KEGG" id="csy:CENSYa_0427"/>
<dbReference type="EMBL" id="DP000238">
    <property type="protein sequence ID" value="ABK77062.1"/>
    <property type="molecule type" value="Genomic_DNA"/>
</dbReference>
<name>A0RUP5_CENSY</name>
<organism evidence="1 2">
    <name type="scientific">Cenarchaeum symbiosum (strain A)</name>
    <dbReference type="NCBI Taxonomy" id="414004"/>
    <lineage>
        <taxon>Archaea</taxon>
        <taxon>Nitrososphaerota</taxon>
        <taxon>Candidatus Cenarchaeales</taxon>
        <taxon>Candidatus Cenarchaeaceae</taxon>
        <taxon>Candidatus Cenarchaeum</taxon>
    </lineage>
</organism>
<proteinExistence type="predicted"/>
<dbReference type="Proteomes" id="UP000000758">
    <property type="component" value="Chromosome"/>
</dbReference>
<dbReference type="EnsemblBacteria" id="ABK77062">
    <property type="protein sequence ID" value="ABK77062"/>
    <property type="gene ID" value="CENSYa_0427"/>
</dbReference>